<feature type="non-terminal residue" evidence="2">
    <location>
        <position position="21"/>
    </location>
</feature>
<organism evidence="2 3">
    <name type="scientific">Actinomyces urogenitalis DORA_12</name>
    <dbReference type="NCBI Taxonomy" id="1403939"/>
    <lineage>
        <taxon>Bacteria</taxon>
        <taxon>Bacillati</taxon>
        <taxon>Actinomycetota</taxon>
        <taxon>Actinomycetes</taxon>
        <taxon>Actinomycetales</taxon>
        <taxon>Actinomycetaceae</taxon>
        <taxon>Actinomyces</taxon>
    </lineage>
</organism>
<sequence length="21" mass="2257">MARIKKGDQVIVIAGKDKGKT</sequence>
<dbReference type="Proteomes" id="UP000018852">
    <property type="component" value="Unassembled WGS sequence"/>
</dbReference>
<dbReference type="InterPro" id="IPR005824">
    <property type="entry name" value="KOW"/>
</dbReference>
<gene>
    <name evidence="2" type="ORF">Q605_AUC00535G0002</name>
</gene>
<proteinExistence type="predicted"/>
<dbReference type="SUPFAM" id="SSF50104">
    <property type="entry name" value="Translation proteins SH3-like domain"/>
    <property type="match status" value="1"/>
</dbReference>
<comment type="caution">
    <text evidence="2">The sequence shown here is derived from an EMBL/GenBank/DDBJ whole genome shotgun (WGS) entry which is preliminary data.</text>
</comment>
<reference evidence="2 3" key="1">
    <citation type="submission" date="2013-12" db="EMBL/GenBank/DDBJ databases">
        <title>A Varibaculum cambriense genome reconstructed from a premature infant gut community with otherwise low bacterial novelty that shifts toward anaerobic metabolism during the third week of life.</title>
        <authorList>
            <person name="Brown C.T."/>
            <person name="Sharon I."/>
            <person name="Thomas B.C."/>
            <person name="Castelle C.J."/>
            <person name="Morowitz M.J."/>
            <person name="Banfield J.F."/>
        </authorList>
    </citation>
    <scope>NUCLEOTIDE SEQUENCE [LARGE SCALE GENOMIC DNA]</scope>
    <source>
        <strain evidence="3">DORA_12</strain>
    </source>
</reference>
<name>W1VM44_9ACTO</name>
<accession>W1VM44</accession>
<dbReference type="InterPro" id="IPR014722">
    <property type="entry name" value="Rib_uL2_dom2"/>
</dbReference>
<dbReference type="Pfam" id="PF00467">
    <property type="entry name" value="KOW"/>
    <property type="match status" value="1"/>
</dbReference>
<evidence type="ECO:0000313" key="3">
    <source>
        <dbReference type="Proteomes" id="UP000018852"/>
    </source>
</evidence>
<protein>
    <recommendedName>
        <fullName evidence="1">KOW domain-containing protein</fullName>
    </recommendedName>
</protein>
<evidence type="ECO:0000313" key="2">
    <source>
        <dbReference type="EMBL" id="ETJ05174.1"/>
    </source>
</evidence>
<dbReference type="Gene3D" id="2.30.30.30">
    <property type="match status" value="1"/>
</dbReference>
<evidence type="ECO:0000259" key="1">
    <source>
        <dbReference type="Pfam" id="PF00467"/>
    </source>
</evidence>
<dbReference type="InterPro" id="IPR008991">
    <property type="entry name" value="Translation_prot_SH3-like_sf"/>
</dbReference>
<feature type="domain" description="KOW" evidence="1">
    <location>
        <begin position="6"/>
        <end position="21"/>
    </location>
</feature>
<dbReference type="AlphaFoldDB" id="W1VM44"/>
<dbReference type="EMBL" id="AZLV01000535">
    <property type="protein sequence ID" value="ETJ05174.1"/>
    <property type="molecule type" value="Genomic_DNA"/>
</dbReference>